<dbReference type="Proteomes" id="UP001432027">
    <property type="component" value="Unassembled WGS sequence"/>
</dbReference>
<keyword evidence="1" id="KW-0812">Transmembrane</keyword>
<comment type="caution">
    <text evidence="2">The sequence shown here is derived from an EMBL/GenBank/DDBJ whole genome shotgun (WGS) entry which is preliminary data.</text>
</comment>
<keyword evidence="1" id="KW-1133">Transmembrane helix</keyword>
<sequence length="160" mass="18656">HDSFFPFLPSSIAIFMFLFSLPIVLLLSTVSSKMERLKPYNEMEVRVVFTCHIPGRNNTTFEVHLMEANRGRDAWFNADRELAKEEKGVFNKAYDLIGMMEPELDQVLEPYLLIKHRCNLKERDLEECLVLPKHGNWTDVFPPNYHYDTGSINVDELDTC</sequence>
<keyword evidence="1" id="KW-0472">Membrane</keyword>
<dbReference type="EMBL" id="BTSX01000005">
    <property type="protein sequence ID" value="GMT00156.1"/>
    <property type="molecule type" value="Genomic_DNA"/>
</dbReference>
<evidence type="ECO:0000313" key="3">
    <source>
        <dbReference type="Proteomes" id="UP001432027"/>
    </source>
</evidence>
<dbReference type="AlphaFoldDB" id="A0AAV5U0V9"/>
<proteinExistence type="predicted"/>
<evidence type="ECO:0000313" key="2">
    <source>
        <dbReference type="EMBL" id="GMT00156.1"/>
    </source>
</evidence>
<gene>
    <name evidence="2" type="ORF">PENTCL1PPCAC_22330</name>
</gene>
<feature type="transmembrane region" description="Helical" evidence="1">
    <location>
        <begin position="12"/>
        <end position="30"/>
    </location>
</feature>
<evidence type="ECO:0000256" key="1">
    <source>
        <dbReference type="SAM" id="Phobius"/>
    </source>
</evidence>
<organism evidence="2 3">
    <name type="scientific">Pristionchus entomophagus</name>
    <dbReference type="NCBI Taxonomy" id="358040"/>
    <lineage>
        <taxon>Eukaryota</taxon>
        <taxon>Metazoa</taxon>
        <taxon>Ecdysozoa</taxon>
        <taxon>Nematoda</taxon>
        <taxon>Chromadorea</taxon>
        <taxon>Rhabditida</taxon>
        <taxon>Rhabditina</taxon>
        <taxon>Diplogasteromorpha</taxon>
        <taxon>Diplogasteroidea</taxon>
        <taxon>Neodiplogasteridae</taxon>
        <taxon>Pristionchus</taxon>
    </lineage>
</organism>
<feature type="non-terminal residue" evidence="2">
    <location>
        <position position="1"/>
    </location>
</feature>
<name>A0AAV5U0V9_9BILA</name>
<accession>A0AAV5U0V9</accession>
<protein>
    <submittedName>
        <fullName evidence="2">Uncharacterized protein</fullName>
    </submittedName>
</protein>
<keyword evidence="3" id="KW-1185">Reference proteome</keyword>
<reference evidence="2" key="1">
    <citation type="submission" date="2023-10" db="EMBL/GenBank/DDBJ databases">
        <title>Genome assembly of Pristionchus species.</title>
        <authorList>
            <person name="Yoshida K."/>
            <person name="Sommer R.J."/>
        </authorList>
    </citation>
    <scope>NUCLEOTIDE SEQUENCE</scope>
    <source>
        <strain evidence="2">RS0144</strain>
    </source>
</reference>